<organism evidence="1 2">
    <name type="scientific">Candidatus Nealsonbacteria bacterium RBG_13_42_11</name>
    <dbReference type="NCBI Taxonomy" id="1801663"/>
    <lineage>
        <taxon>Bacteria</taxon>
        <taxon>Candidatus Nealsoniibacteriota</taxon>
    </lineage>
</organism>
<dbReference type="Proteomes" id="UP000176755">
    <property type="component" value="Unassembled WGS sequence"/>
</dbReference>
<name>A0A1G2DYM4_9BACT</name>
<sequence length="174" mass="19327">MAQLKIDLNSGILEVEGEESLVKEIYEDFKKQLSSLQPTKMSSDGTRKIKIQEEGSNMDLSEFQTLADCVAAIPISPLTEVQRALVAAAFLQIKGNLEKLSGQEINKELKQIGQATENITNAISGNINVKPQRMIQLRKSGTSRQAKKEYKVTPPGISAVKKLIKGEWRDEKKE</sequence>
<comment type="caution">
    <text evidence="1">The sequence shown here is derived from an EMBL/GenBank/DDBJ whole genome shotgun (WGS) entry which is preliminary data.</text>
</comment>
<dbReference type="STRING" id="1801663.A2175_02700"/>
<evidence type="ECO:0000313" key="2">
    <source>
        <dbReference type="Proteomes" id="UP000176755"/>
    </source>
</evidence>
<reference evidence="1 2" key="1">
    <citation type="journal article" date="2016" name="Nat. Commun.">
        <title>Thousands of microbial genomes shed light on interconnected biogeochemical processes in an aquifer system.</title>
        <authorList>
            <person name="Anantharaman K."/>
            <person name="Brown C.T."/>
            <person name="Hug L.A."/>
            <person name="Sharon I."/>
            <person name="Castelle C.J."/>
            <person name="Probst A.J."/>
            <person name="Thomas B.C."/>
            <person name="Singh A."/>
            <person name="Wilkins M.J."/>
            <person name="Karaoz U."/>
            <person name="Brodie E.L."/>
            <person name="Williams K.H."/>
            <person name="Hubbard S.S."/>
            <person name="Banfield J.F."/>
        </authorList>
    </citation>
    <scope>NUCLEOTIDE SEQUENCE [LARGE SCALE GENOMIC DNA]</scope>
</reference>
<evidence type="ECO:0000313" key="1">
    <source>
        <dbReference type="EMBL" id="OGZ18635.1"/>
    </source>
</evidence>
<dbReference type="AlphaFoldDB" id="A0A1G2DYM4"/>
<accession>A0A1G2DYM4</accession>
<dbReference type="EMBL" id="MHLY01000009">
    <property type="protein sequence ID" value="OGZ18635.1"/>
    <property type="molecule type" value="Genomic_DNA"/>
</dbReference>
<protein>
    <submittedName>
        <fullName evidence="1">Uncharacterized protein</fullName>
    </submittedName>
</protein>
<gene>
    <name evidence="1" type="ORF">A2175_02700</name>
</gene>
<proteinExistence type="predicted"/>